<dbReference type="AlphaFoldDB" id="A0A504Y6G1"/>
<organism evidence="2 3">
    <name type="scientific">Fasciola gigantica</name>
    <name type="common">Giant liver fluke</name>
    <dbReference type="NCBI Taxonomy" id="46835"/>
    <lineage>
        <taxon>Eukaryota</taxon>
        <taxon>Metazoa</taxon>
        <taxon>Spiralia</taxon>
        <taxon>Lophotrochozoa</taxon>
        <taxon>Platyhelminthes</taxon>
        <taxon>Trematoda</taxon>
        <taxon>Digenea</taxon>
        <taxon>Plagiorchiida</taxon>
        <taxon>Echinostomata</taxon>
        <taxon>Echinostomatoidea</taxon>
        <taxon>Fasciolidae</taxon>
        <taxon>Fasciola</taxon>
    </lineage>
</organism>
<feature type="chain" id="PRO_5021251171" evidence="1">
    <location>
        <begin position="31"/>
        <end position="106"/>
    </location>
</feature>
<proteinExistence type="predicted"/>
<evidence type="ECO:0000313" key="2">
    <source>
        <dbReference type="EMBL" id="TPP56634.1"/>
    </source>
</evidence>
<name>A0A504Y6G1_FASGI</name>
<comment type="caution">
    <text evidence="2">The sequence shown here is derived from an EMBL/GenBank/DDBJ whole genome shotgun (WGS) entry which is preliminary data.</text>
</comment>
<accession>A0A504Y6G1</accession>
<reference evidence="2 3" key="1">
    <citation type="submission" date="2019-04" db="EMBL/GenBank/DDBJ databases">
        <title>Annotation for the trematode Fasciola gigantica.</title>
        <authorList>
            <person name="Choi Y.-J."/>
        </authorList>
    </citation>
    <scope>NUCLEOTIDE SEQUENCE [LARGE SCALE GENOMIC DNA]</scope>
    <source>
        <strain evidence="2">Uganda_cow_1</strain>
    </source>
</reference>
<dbReference type="Proteomes" id="UP000316759">
    <property type="component" value="Unassembled WGS sequence"/>
</dbReference>
<sequence length="106" mass="12423">MKVFYPTQFTSFALQASLLLLFVSITFCTADFCPEVIEEMEKCKTTQNLLRCEFPSVNTIIPLKRESAKQGRALKKMIQCWKDLKTRPEFKKCTHLDWALTYFQSK</sequence>
<keyword evidence="1" id="KW-0732">Signal</keyword>
<dbReference type="EMBL" id="SUNJ01014256">
    <property type="protein sequence ID" value="TPP56634.1"/>
    <property type="molecule type" value="Genomic_DNA"/>
</dbReference>
<gene>
    <name evidence="2" type="ORF">FGIG_01126</name>
</gene>
<feature type="signal peptide" evidence="1">
    <location>
        <begin position="1"/>
        <end position="30"/>
    </location>
</feature>
<protein>
    <submittedName>
        <fullName evidence="2">Uncharacterized protein</fullName>
    </submittedName>
</protein>
<evidence type="ECO:0000313" key="3">
    <source>
        <dbReference type="Proteomes" id="UP000316759"/>
    </source>
</evidence>
<evidence type="ECO:0000256" key="1">
    <source>
        <dbReference type="SAM" id="SignalP"/>
    </source>
</evidence>
<keyword evidence="3" id="KW-1185">Reference proteome</keyword>